<dbReference type="OrthoDB" id="64449at2759"/>
<proteinExistence type="predicted"/>
<evidence type="ECO:0000256" key="1">
    <source>
        <dbReference type="SAM" id="MobiDB-lite"/>
    </source>
</evidence>
<keyword evidence="3" id="KW-1185">Reference proteome</keyword>
<organism evidence="2 3">
    <name type="scientific">Achlya hypogyna</name>
    <name type="common">Oomycete</name>
    <name type="synonym">Protoachlya hypogyna</name>
    <dbReference type="NCBI Taxonomy" id="1202772"/>
    <lineage>
        <taxon>Eukaryota</taxon>
        <taxon>Sar</taxon>
        <taxon>Stramenopiles</taxon>
        <taxon>Oomycota</taxon>
        <taxon>Saprolegniomycetes</taxon>
        <taxon>Saprolegniales</taxon>
        <taxon>Achlyaceae</taxon>
        <taxon>Achlya</taxon>
    </lineage>
</organism>
<accession>A0A1V9ZLD5</accession>
<dbReference type="AlphaFoldDB" id="A0A1V9ZLD5"/>
<dbReference type="EMBL" id="JNBR01000079">
    <property type="protein sequence ID" value="OQR98805.1"/>
    <property type="molecule type" value="Genomic_DNA"/>
</dbReference>
<gene>
    <name evidence="2" type="ORF">ACHHYP_07859</name>
</gene>
<reference evidence="2 3" key="1">
    <citation type="journal article" date="2014" name="Genome Biol. Evol.">
        <title>The secreted proteins of Achlya hypogyna and Thraustotheca clavata identify the ancestral oomycete secretome and reveal gene acquisitions by horizontal gene transfer.</title>
        <authorList>
            <person name="Misner I."/>
            <person name="Blouin N."/>
            <person name="Leonard G."/>
            <person name="Richards T.A."/>
            <person name="Lane C.E."/>
        </authorList>
    </citation>
    <scope>NUCLEOTIDE SEQUENCE [LARGE SCALE GENOMIC DNA]</scope>
    <source>
        <strain evidence="2 3">ATCC 48635</strain>
    </source>
</reference>
<feature type="region of interest" description="Disordered" evidence="1">
    <location>
        <begin position="61"/>
        <end position="81"/>
    </location>
</feature>
<evidence type="ECO:0000313" key="2">
    <source>
        <dbReference type="EMBL" id="OQR98805.1"/>
    </source>
</evidence>
<evidence type="ECO:0000313" key="3">
    <source>
        <dbReference type="Proteomes" id="UP000243579"/>
    </source>
</evidence>
<feature type="region of interest" description="Disordered" evidence="1">
    <location>
        <begin position="1"/>
        <end position="41"/>
    </location>
</feature>
<comment type="caution">
    <text evidence="2">The sequence shown here is derived from an EMBL/GenBank/DDBJ whole genome shotgun (WGS) entry which is preliminary data.</text>
</comment>
<protein>
    <submittedName>
        <fullName evidence="2">Uncharacterized protein</fullName>
    </submittedName>
</protein>
<sequence>MAQQRKPPWRPTLNSQGPKARTTPRRDEADGKASNNPFGAITSILPTDFYEEKRAFASKTCRGQLPRKDDQGRQPYGVKYDQIDNNVPHSIYDTDRGKKQAQLLVATAPQGIAKTVEASQQNYTTAFKSQRGRFMSVPTYKMSTFAANAKEPYASPESMGPGTYRLRPTTLVIKHLHDPNYTFASQVSRFETPSLPYREPDADKALPSTLGKASVSLVAVSKTPRFTSDTVFPENYASSKQQRVFYPPDIVYDKPLKKDTIEQRVKTTHVKYTAMTSNAERLVSTASMVHNTIGVPILHASTGDALGPGAYVTRSQFQCKPKAIVPPPSEPCKDRFDMKPNKNAQCVETRFRRFCLS</sequence>
<dbReference type="Proteomes" id="UP000243579">
    <property type="component" value="Unassembled WGS sequence"/>
</dbReference>
<name>A0A1V9ZLD5_ACHHY</name>